<evidence type="ECO:0000256" key="2">
    <source>
        <dbReference type="ARBA" id="ARBA00012438"/>
    </source>
</evidence>
<gene>
    <name evidence="11" type="ORF">HNR68_003389</name>
</gene>
<keyword evidence="3" id="KW-0597">Phosphoprotein</keyword>
<dbReference type="GO" id="GO:0000155">
    <property type="term" value="F:phosphorelay sensor kinase activity"/>
    <property type="evidence" value="ECO:0007669"/>
    <property type="project" value="InterPro"/>
</dbReference>
<dbReference type="Proteomes" id="UP000587002">
    <property type="component" value="Unassembled WGS sequence"/>
</dbReference>
<keyword evidence="5" id="KW-0547">Nucleotide-binding</keyword>
<dbReference type="EMBL" id="JACCFJ010000001">
    <property type="protein sequence ID" value="NYI84759.1"/>
    <property type="molecule type" value="Genomic_DNA"/>
</dbReference>
<keyword evidence="7" id="KW-0067">ATP-binding</keyword>
<evidence type="ECO:0000256" key="5">
    <source>
        <dbReference type="ARBA" id="ARBA00022741"/>
    </source>
</evidence>
<dbReference type="PANTHER" id="PTHR24421">
    <property type="entry name" value="NITRATE/NITRITE SENSOR PROTEIN NARX-RELATED"/>
    <property type="match status" value="1"/>
</dbReference>
<dbReference type="RefSeq" id="WP_179722297.1">
    <property type="nucleotide sequence ID" value="NZ_BAABFH010000001.1"/>
</dbReference>
<feature type="transmembrane region" description="Helical" evidence="9">
    <location>
        <begin position="102"/>
        <end position="122"/>
    </location>
</feature>
<dbReference type="Gene3D" id="1.20.5.1930">
    <property type="match status" value="1"/>
</dbReference>
<organism evidence="11 12">
    <name type="scientific">Saccharopolyspora hordei</name>
    <dbReference type="NCBI Taxonomy" id="1838"/>
    <lineage>
        <taxon>Bacteria</taxon>
        <taxon>Bacillati</taxon>
        <taxon>Actinomycetota</taxon>
        <taxon>Actinomycetes</taxon>
        <taxon>Pseudonocardiales</taxon>
        <taxon>Pseudonocardiaceae</taxon>
        <taxon>Saccharopolyspora</taxon>
    </lineage>
</organism>
<name>A0A853ANK2_9PSEU</name>
<evidence type="ECO:0000256" key="9">
    <source>
        <dbReference type="SAM" id="Phobius"/>
    </source>
</evidence>
<evidence type="ECO:0000256" key="7">
    <source>
        <dbReference type="ARBA" id="ARBA00022840"/>
    </source>
</evidence>
<keyword evidence="12" id="KW-1185">Reference proteome</keyword>
<dbReference type="InterPro" id="IPR003594">
    <property type="entry name" value="HATPase_dom"/>
</dbReference>
<comment type="caution">
    <text evidence="11">The sequence shown here is derived from an EMBL/GenBank/DDBJ whole genome shotgun (WGS) entry which is preliminary data.</text>
</comment>
<evidence type="ECO:0000256" key="8">
    <source>
        <dbReference type="ARBA" id="ARBA00023012"/>
    </source>
</evidence>
<feature type="domain" description="Histidine kinase/HSP90-like ATPase" evidence="10">
    <location>
        <begin position="275"/>
        <end position="363"/>
    </location>
</feature>
<dbReference type="InterPro" id="IPR036890">
    <property type="entry name" value="HATPase_C_sf"/>
</dbReference>
<feature type="transmembrane region" description="Helical" evidence="9">
    <location>
        <begin position="38"/>
        <end position="56"/>
    </location>
</feature>
<dbReference type="GO" id="GO:0016020">
    <property type="term" value="C:membrane"/>
    <property type="evidence" value="ECO:0007669"/>
    <property type="project" value="InterPro"/>
</dbReference>
<dbReference type="SUPFAM" id="SSF55874">
    <property type="entry name" value="ATPase domain of HSP90 chaperone/DNA topoisomerase II/histidine kinase"/>
    <property type="match status" value="1"/>
</dbReference>
<evidence type="ECO:0000256" key="6">
    <source>
        <dbReference type="ARBA" id="ARBA00022777"/>
    </source>
</evidence>
<keyword evidence="6 11" id="KW-0418">Kinase</keyword>
<dbReference type="InterPro" id="IPR011712">
    <property type="entry name" value="Sig_transdc_His_kin_sub3_dim/P"/>
</dbReference>
<evidence type="ECO:0000259" key="10">
    <source>
        <dbReference type="SMART" id="SM00387"/>
    </source>
</evidence>
<feature type="transmembrane region" description="Helical" evidence="9">
    <location>
        <begin position="129"/>
        <end position="150"/>
    </location>
</feature>
<evidence type="ECO:0000256" key="1">
    <source>
        <dbReference type="ARBA" id="ARBA00000085"/>
    </source>
</evidence>
<dbReference type="Gene3D" id="3.30.565.10">
    <property type="entry name" value="Histidine kinase-like ATPase, C-terminal domain"/>
    <property type="match status" value="1"/>
</dbReference>
<dbReference type="InterPro" id="IPR050482">
    <property type="entry name" value="Sensor_HK_TwoCompSys"/>
</dbReference>
<evidence type="ECO:0000313" key="12">
    <source>
        <dbReference type="Proteomes" id="UP000587002"/>
    </source>
</evidence>
<dbReference type="SMART" id="SM00387">
    <property type="entry name" value="HATPase_c"/>
    <property type="match status" value="1"/>
</dbReference>
<protein>
    <recommendedName>
        <fullName evidence="2">histidine kinase</fullName>
        <ecNumber evidence="2">2.7.13.3</ecNumber>
    </recommendedName>
</protein>
<keyword evidence="9" id="KW-1133">Transmembrane helix</keyword>
<sequence length="367" mass="38909">MRVVREWSADVALAAEVTLVGLVGTAAADRWSGTALRPVDALGFGLVAAAGVSLVLRRRQPAVTAGAVAVFVAAYLLLGYTYGPVLLSLVVAVYSLARHRPLTTSVPVALGVLAVLLLHVVVPGSRLPDLLGVVPGSAWVVVPFAVGSVVRVQREAVARERAEQLRQRVDDERLRIAREVHDVVGHGLAAIKMQADVALHVLAKKPEQAQVALEAISRTSSEALEELRATLAVVRRSTEHEPGLARLDELLRRMREAGVTVELSTVGPERPLPAVVDLTCYRVLQESLTNVLRHSTDKRAEVTVEYAEDAVVLTVTNPLPGSPDGGGGLGLPGMRHRVESLGGEVTAGPTADRTFTVHARLPTGGNP</sequence>
<accession>A0A853ANK2</accession>
<dbReference type="Pfam" id="PF07730">
    <property type="entry name" value="HisKA_3"/>
    <property type="match status" value="1"/>
</dbReference>
<dbReference type="PANTHER" id="PTHR24421:SF10">
    <property type="entry name" value="NITRATE_NITRITE SENSOR PROTEIN NARQ"/>
    <property type="match status" value="1"/>
</dbReference>
<feature type="transmembrane region" description="Helical" evidence="9">
    <location>
        <begin position="68"/>
        <end position="96"/>
    </location>
</feature>
<comment type="catalytic activity">
    <reaction evidence="1">
        <text>ATP + protein L-histidine = ADP + protein N-phospho-L-histidine.</text>
        <dbReference type="EC" id="2.7.13.3"/>
    </reaction>
</comment>
<keyword evidence="8" id="KW-0902">Two-component regulatory system</keyword>
<evidence type="ECO:0000313" key="11">
    <source>
        <dbReference type="EMBL" id="NYI84759.1"/>
    </source>
</evidence>
<dbReference type="Pfam" id="PF02518">
    <property type="entry name" value="HATPase_c"/>
    <property type="match status" value="1"/>
</dbReference>
<dbReference type="CDD" id="cd16917">
    <property type="entry name" value="HATPase_UhpB-NarQ-NarX-like"/>
    <property type="match status" value="1"/>
</dbReference>
<dbReference type="EC" id="2.7.13.3" evidence="2"/>
<dbReference type="GO" id="GO:0005524">
    <property type="term" value="F:ATP binding"/>
    <property type="evidence" value="ECO:0007669"/>
    <property type="project" value="UniProtKB-KW"/>
</dbReference>
<proteinExistence type="predicted"/>
<keyword evidence="4" id="KW-0808">Transferase</keyword>
<keyword evidence="9" id="KW-0472">Membrane</keyword>
<dbReference type="AlphaFoldDB" id="A0A853ANK2"/>
<reference evidence="11 12" key="1">
    <citation type="submission" date="2020-07" db="EMBL/GenBank/DDBJ databases">
        <title>Sequencing the genomes of 1000 actinobacteria strains.</title>
        <authorList>
            <person name="Klenk H.-P."/>
        </authorList>
    </citation>
    <scope>NUCLEOTIDE SEQUENCE [LARGE SCALE GENOMIC DNA]</scope>
    <source>
        <strain evidence="11 12">DSM 44065</strain>
    </source>
</reference>
<keyword evidence="9" id="KW-0812">Transmembrane</keyword>
<dbReference type="GO" id="GO:0046983">
    <property type="term" value="F:protein dimerization activity"/>
    <property type="evidence" value="ECO:0007669"/>
    <property type="project" value="InterPro"/>
</dbReference>
<evidence type="ECO:0000256" key="3">
    <source>
        <dbReference type="ARBA" id="ARBA00022553"/>
    </source>
</evidence>
<evidence type="ECO:0000256" key="4">
    <source>
        <dbReference type="ARBA" id="ARBA00022679"/>
    </source>
</evidence>